<proteinExistence type="predicted"/>
<dbReference type="GO" id="GO:0004519">
    <property type="term" value="F:endonuclease activity"/>
    <property type="evidence" value="ECO:0007669"/>
    <property type="project" value="UniProtKB-KW"/>
</dbReference>
<keyword evidence="3" id="KW-1185">Reference proteome</keyword>
<dbReference type="InterPro" id="IPR003615">
    <property type="entry name" value="HNH_nuc"/>
</dbReference>
<dbReference type="STRING" id="1005945.SAMN05216561_11444"/>
<dbReference type="Proteomes" id="UP000198649">
    <property type="component" value="Unassembled WGS sequence"/>
</dbReference>
<evidence type="ECO:0000259" key="1">
    <source>
        <dbReference type="Pfam" id="PF13392"/>
    </source>
</evidence>
<feature type="domain" description="HNH nuclease" evidence="1">
    <location>
        <begin position="130"/>
        <end position="174"/>
    </location>
</feature>
<keyword evidence="2" id="KW-0540">Nuclease</keyword>
<keyword evidence="2" id="KW-0378">Hydrolase</keyword>
<name>A0A1I3LPG0_9ACTN</name>
<dbReference type="EMBL" id="FOQG01000014">
    <property type="protein sequence ID" value="SFI86440.1"/>
    <property type="molecule type" value="Genomic_DNA"/>
</dbReference>
<dbReference type="SUPFAM" id="SSF54060">
    <property type="entry name" value="His-Me finger endonucleases"/>
    <property type="match status" value="1"/>
</dbReference>
<keyword evidence="2" id="KW-0255">Endonuclease</keyword>
<gene>
    <name evidence="2" type="ORF">SAMN05216561_11444</name>
</gene>
<dbReference type="AlphaFoldDB" id="A0A1I3LPG0"/>
<reference evidence="2 3" key="1">
    <citation type="submission" date="2016-10" db="EMBL/GenBank/DDBJ databases">
        <authorList>
            <person name="de Groot N.N."/>
        </authorList>
    </citation>
    <scope>NUCLEOTIDE SEQUENCE [LARGE SCALE GENOMIC DNA]</scope>
    <source>
        <strain evidence="2 3">CGMCC 1.11156</strain>
    </source>
</reference>
<sequence>MKATHCSVPECDRPINARELCKAHYYRWSRYGDPLGTPPPRAPRPLKAKNPCTIDGCDLVQYGRGWCENHYARWRRHGSTHDKRAESRDARVRFEERVDRTTTPLGCHLWQGPPNGSGYGYFNLNGRSVGAHVAACLLAGVDVPSGYEPDHLCRVPLCVRMDHLEVVTAAENKRRAASVRWGKVSA</sequence>
<organism evidence="2 3">
    <name type="scientific">Nocardioides psychrotolerans</name>
    <dbReference type="NCBI Taxonomy" id="1005945"/>
    <lineage>
        <taxon>Bacteria</taxon>
        <taxon>Bacillati</taxon>
        <taxon>Actinomycetota</taxon>
        <taxon>Actinomycetes</taxon>
        <taxon>Propionibacteriales</taxon>
        <taxon>Nocardioidaceae</taxon>
        <taxon>Nocardioides</taxon>
    </lineage>
</organism>
<dbReference type="InterPro" id="IPR044925">
    <property type="entry name" value="His-Me_finger_sf"/>
</dbReference>
<evidence type="ECO:0000313" key="3">
    <source>
        <dbReference type="Proteomes" id="UP000198649"/>
    </source>
</evidence>
<accession>A0A1I3LPG0</accession>
<dbReference type="Pfam" id="PF13392">
    <property type="entry name" value="HNH_3"/>
    <property type="match status" value="1"/>
</dbReference>
<evidence type="ECO:0000313" key="2">
    <source>
        <dbReference type="EMBL" id="SFI86440.1"/>
    </source>
</evidence>
<protein>
    <submittedName>
        <fullName evidence="2">HNH endonuclease</fullName>
    </submittedName>
</protein>